<accession>A0ABU7SGR8</accession>
<protein>
    <submittedName>
        <fullName evidence="1">DUF488 domain-containing protein</fullName>
    </submittedName>
</protein>
<evidence type="ECO:0000313" key="2">
    <source>
        <dbReference type="Proteomes" id="UP001339911"/>
    </source>
</evidence>
<dbReference type="Proteomes" id="UP001339911">
    <property type="component" value="Unassembled WGS sequence"/>
</dbReference>
<name>A0ABU7SGR8_9ACTN</name>
<sequence length="175" mass="19866">MTHPLVTVGHGTLGQQEFTALLKTAGVVALVDVRRFPGSRRHPHFSREALTDWLPAAGIRYRWEERLGGRRRLPADSPDVWWQVEAFRAYAGYMRTPEFQDAMTTLTAQLEVYRLAVMCSESVWWRCHRRLIADFATKVCEIPVRHLAHNGRFTEHAPAAGARLATPGTLVYDLA</sequence>
<dbReference type="PANTHER" id="PTHR39337:SF1">
    <property type="entry name" value="BLR5642 PROTEIN"/>
    <property type="match status" value="1"/>
</dbReference>
<gene>
    <name evidence="1" type="ORF">V1634_20140</name>
</gene>
<dbReference type="EMBL" id="JAZGQL010000014">
    <property type="protein sequence ID" value="MEE6309153.1"/>
    <property type="molecule type" value="Genomic_DNA"/>
</dbReference>
<dbReference type="PIRSF" id="PIRSF024492">
    <property type="entry name" value="UCP024492"/>
    <property type="match status" value="1"/>
</dbReference>
<proteinExistence type="predicted"/>
<keyword evidence="2" id="KW-1185">Reference proteome</keyword>
<dbReference type="RefSeq" id="WP_331209432.1">
    <property type="nucleotide sequence ID" value="NZ_JAZGQL010000014.1"/>
</dbReference>
<comment type="caution">
    <text evidence="1">The sequence shown here is derived from an EMBL/GenBank/DDBJ whole genome shotgun (WGS) entry which is preliminary data.</text>
</comment>
<dbReference type="PANTHER" id="PTHR39337">
    <property type="entry name" value="BLR5642 PROTEIN"/>
    <property type="match status" value="1"/>
</dbReference>
<dbReference type="InterPro" id="IPR014519">
    <property type="entry name" value="UCP024492"/>
</dbReference>
<evidence type="ECO:0000313" key="1">
    <source>
        <dbReference type="EMBL" id="MEE6309153.1"/>
    </source>
</evidence>
<reference evidence="1 2" key="1">
    <citation type="submission" date="2024-01" db="EMBL/GenBank/DDBJ databases">
        <title>Genome insights into Plantactinospora veratri sp. nov.</title>
        <authorList>
            <person name="Wang L."/>
        </authorList>
    </citation>
    <scope>NUCLEOTIDE SEQUENCE [LARGE SCALE GENOMIC DNA]</scope>
    <source>
        <strain evidence="1 2">NEAU-FHS4</strain>
    </source>
</reference>
<organism evidence="1 2">
    <name type="scientific">Plantactinospora veratri</name>
    <dbReference type="NCBI Taxonomy" id="1436122"/>
    <lineage>
        <taxon>Bacteria</taxon>
        <taxon>Bacillati</taxon>
        <taxon>Actinomycetota</taxon>
        <taxon>Actinomycetes</taxon>
        <taxon>Micromonosporales</taxon>
        <taxon>Micromonosporaceae</taxon>
        <taxon>Plantactinospora</taxon>
    </lineage>
</organism>
<dbReference type="Pfam" id="PF04343">
    <property type="entry name" value="DUF488"/>
    <property type="match status" value="1"/>
</dbReference>
<dbReference type="InterPro" id="IPR007438">
    <property type="entry name" value="DUF488"/>
</dbReference>